<evidence type="ECO:0000313" key="1">
    <source>
        <dbReference type="EMBL" id="KAJ9578002.1"/>
    </source>
</evidence>
<dbReference type="EMBL" id="JASPKZ010009110">
    <property type="protein sequence ID" value="KAJ9578002.1"/>
    <property type="molecule type" value="Genomic_DNA"/>
</dbReference>
<organism evidence="1 2">
    <name type="scientific">Diploptera punctata</name>
    <name type="common">Pacific beetle cockroach</name>
    <dbReference type="NCBI Taxonomy" id="6984"/>
    <lineage>
        <taxon>Eukaryota</taxon>
        <taxon>Metazoa</taxon>
        <taxon>Ecdysozoa</taxon>
        <taxon>Arthropoda</taxon>
        <taxon>Hexapoda</taxon>
        <taxon>Insecta</taxon>
        <taxon>Pterygota</taxon>
        <taxon>Neoptera</taxon>
        <taxon>Polyneoptera</taxon>
        <taxon>Dictyoptera</taxon>
        <taxon>Blattodea</taxon>
        <taxon>Blaberoidea</taxon>
        <taxon>Blaberidae</taxon>
        <taxon>Diplopterinae</taxon>
        <taxon>Diploptera</taxon>
    </lineage>
</organism>
<proteinExistence type="predicted"/>
<sequence length="66" mass="7722">MITSAKGCRNIWLRKSKLEHVTNKEIINIMEAEESIIEKTEEKELKCSPTFHQRLCLASSRLVHLR</sequence>
<dbReference type="AlphaFoldDB" id="A0AAD7ZCW8"/>
<name>A0AAD7ZCW8_DIPPU</name>
<keyword evidence="2" id="KW-1185">Reference proteome</keyword>
<feature type="non-terminal residue" evidence="1">
    <location>
        <position position="66"/>
    </location>
</feature>
<gene>
    <name evidence="1" type="ORF">L9F63_025138</name>
</gene>
<comment type="caution">
    <text evidence="1">The sequence shown here is derived from an EMBL/GenBank/DDBJ whole genome shotgun (WGS) entry which is preliminary data.</text>
</comment>
<dbReference type="Proteomes" id="UP001233999">
    <property type="component" value="Unassembled WGS sequence"/>
</dbReference>
<evidence type="ECO:0000313" key="2">
    <source>
        <dbReference type="Proteomes" id="UP001233999"/>
    </source>
</evidence>
<reference evidence="1" key="1">
    <citation type="journal article" date="2023" name="IScience">
        <title>Live-bearing cockroach genome reveals convergent evolutionary mechanisms linked to viviparity in insects and beyond.</title>
        <authorList>
            <person name="Fouks B."/>
            <person name="Harrison M.C."/>
            <person name="Mikhailova A.A."/>
            <person name="Marchal E."/>
            <person name="English S."/>
            <person name="Carruthers M."/>
            <person name="Jennings E.C."/>
            <person name="Chiamaka E.L."/>
            <person name="Frigard R.A."/>
            <person name="Pippel M."/>
            <person name="Attardo G.M."/>
            <person name="Benoit J.B."/>
            <person name="Bornberg-Bauer E."/>
            <person name="Tobe S.S."/>
        </authorList>
    </citation>
    <scope>NUCLEOTIDE SEQUENCE</scope>
    <source>
        <strain evidence="1">Stay&amp;Tobe</strain>
    </source>
</reference>
<protein>
    <submittedName>
        <fullName evidence="1">Uncharacterized protein</fullName>
    </submittedName>
</protein>
<reference evidence="1" key="2">
    <citation type="submission" date="2023-05" db="EMBL/GenBank/DDBJ databases">
        <authorList>
            <person name="Fouks B."/>
        </authorList>
    </citation>
    <scope>NUCLEOTIDE SEQUENCE</scope>
    <source>
        <strain evidence="1">Stay&amp;Tobe</strain>
        <tissue evidence="1">Testes</tissue>
    </source>
</reference>
<accession>A0AAD7ZCW8</accession>